<proteinExistence type="predicted"/>
<protein>
    <submittedName>
        <fullName evidence="2">Uncharacterized protein</fullName>
    </submittedName>
</protein>
<dbReference type="Proteomes" id="UP000297700">
    <property type="component" value="Unassembled WGS sequence"/>
</dbReference>
<organism evidence="2 3">
    <name type="scientific">Bradyrhizobium frederickii</name>
    <dbReference type="NCBI Taxonomy" id="2560054"/>
    <lineage>
        <taxon>Bacteria</taxon>
        <taxon>Pseudomonadati</taxon>
        <taxon>Pseudomonadota</taxon>
        <taxon>Alphaproteobacteria</taxon>
        <taxon>Hyphomicrobiales</taxon>
        <taxon>Nitrobacteraceae</taxon>
        <taxon>Bradyrhizobium</taxon>
    </lineage>
</organism>
<evidence type="ECO:0000313" key="2">
    <source>
        <dbReference type="EMBL" id="TFV70488.1"/>
    </source>
</evidence>
<name>A0A4Y9NTC5_9BRAD</name>
<dbReference type="EMBL" id="SPQS01000021">
    <property type="protein sequence ID" value="TFV70488.1"/>
    <property type="molecule type" value="Genomic_DNA"/>
</dbReference>
<feature type="region of interest" description="Disordered" evidence="1">
    <location>
        <begin position="44"/>
        <end position="66"/>
    </location>
</feature>
<sequence length="66" mass="7575">MSERRRFKHTNILEVRLAEEATRLRDKAALLPPGAAREELLRKARQAETGSHMSEWLRSPGLQPPN</sequence>
<evidence type="ECO:0000256" key="1">
    <source>
        <dbReference type="SAM" id="MobiDB-lite"/>
    </source>
</evidence>
<gene>
    <name evidence="2" type="ORF">E4K64_30350</name>
</gene>
<comment type="caution">
    <text evidence="2">The sequence shown here is derived from an EMBL/GenBank/DDBJ whole genome shotgun (WGS) entry which is preliminary data.</text>
</comment>
<reference evidence="2 3" key="1">
    <citation type="submission" date="2019-03" db="EMBL/GenBank/DDBJ databases">
        <title>Bradyrhizobium strains diversity.</title>
        <authorList>
            <person name="Urquiaga M.C.O."/>
            <person name="Hungria M."/>
            <person name="Delamuta J.R.M."/>
            <person name="Klepa M.S."/>
        </authorList>
    </citation>
    <scope>NUCLEOTIDE SEQUENCE [LARGE SCALE GENOMIC DNA]</scope>
    <source>
        <strain evidence="2 3">CNPSo 3426</strain>
    </source>
</reference>
<accession>A0A4Y9NTC5</accession>
<evidence type="ECO:0000313" key="3">
    <source>
        <dbReference type="Proteomes" id="UP000297700"/>
    </source>
</evidence>
<dbReference type="AlphaFoldDB" id="A0A4Y9NTC5"/>